<accession>A0ABY4V673</accession>
<gene>
    <name evidence="1" type="ORF">MJO52_11765</name>
</gene>
<dbReference type="EMBL" id="CP092418">
    <property type="protein sequence ID" value="USD19759.1"/>
    <property type="molecule type" value="Genomic_DNA"/>
</dbReference>
<dbReference type="RefSeq" id="WP_252081853.1">
    <property type="nucleotide sequence ID" value="NZ_CP092418.1"/>
</dbReference>
<dbReference type="Proteomes" id="UP001055658">
    <property type="component" value="Chromosome"/>
</dbReference>
<reference evidence="1" key="1">
    <citation type="submission" date="2022-02" db="EMBL/GenBank/DDBJ databases">
        <title>Coral-associated bacteria.</title>
        <authorList>
            <person name="Tang K."/>
            <person name="Wang X."/>
        </authorList>
    </citation>
    <scope>NUCLEOTIDE SEQUENCE</scope>
    <source>
        <strain evidence="1">SCSIO 43006</strain>
    </source>
</reference>
<keyword evidence="2" id="KW-1185">Reference proteome</keyword>
<name>A0ABY4V673_9GAMM</name>
<dbReference type="InterPro" id="IPR057869">
    <property type="entry name" value="HP1_YO34"/>
</dbReference>
<evidence type="ECO:0000313" key="1">
    <source>
        <dbReference type="EMBL" id="USD19759.1"/>
    </source>
</evidence>
<sequence length="171" mass="18992">MILNNFSVPNTDLKVSVTTEFDSEELSGETSSTSVAHRGIKPKSVNATFLVKYSDSDRLTNFYRVAEAIDTNGDLLIYDITDQTANAANIRQVRFSVRIEQRELVNLKAWRLSFSLQEHLSVAEKTEQRLSKTNEQAVAGVDGAGSPGPLQQPKIQTGFEQVLEKVESAMR</sequence>
<organism evidence="1 2">
    <name type="scientific">Microbulbifer variabilis</name>
    <dbReference type="NCBI Taxonomy" id="266805"/>
    <lineage>
        <taxon>Bacteria</taxon>
        <taxon>Pseudomonadati</taxon>
        <taxon>Pseudomonadota</taxon>
        <taxon>Gammaproteobacteria</taxon>
        <taxon>Cellvibrionales</taxon>
        <taxon>Microbulbiferaceae</taxon>
        <taxon>Microbulbifer</taxon>
    </lineage>
</organism>
<dbReference type="Pfam" id="PF25759">
    <property type="entry name" value="HP1_ORF34"/>
    <property type="match status" value="1"/>
</dbReference>
<protein>
    <submittedName>
        <fullName evidence="1">Uncharacterized protein</fullName>
    </submittedName>
</protein>
<evidence type="ECO:0000313" key="2">
    <source>
        <dbReference type="Proteomes" id="UP001055658"/>
    </source>
</evidence>
<proteinExistence type="predicted"/>